<dbReference type="SUPFAM" id="SSF48208">
    <property type="entry name" value="Six-hairpin glycosidases"/>
    <property type="match status" value="1"/>
</dbReference>
<keyword evidence="9" id="KW-0812">Transmembrane</keyword>
<dbReference type="FunFam" id="1.50.10.10:FF:000023">
    <property type="entry name" value="Protein-glucosylgalactosylhydroxylysine glucosidase"/>
    <property type="match status" value="1"/>
</dbReference>
<keyword evidence="9" id="KW-1133">Transmembrane helix</keyword>
<keyword evidence="3" id="KW-0326">Glycosidase</keyword>
<comment type="function">
    <text evidence="5">Catalyzes the hydrolysis of glucose from the disaccharide unit linked to hydroxylysine residues of collagen and collagen-like proteins.</text>
</comment>
<evidence type="ECO:0000256" key="5">
    <source>
        <dbReference type="ARBA" id="ARBA00053339"/>
    </source>
</evidence>
<evidence type="ECO:0000256" key="6">
    <source>
        <dbReference type="ARBA" id="ARBA00066430"/>
    </source>
</evidence>
<dbReference type="Gene3D" id="1.50.10.10">
    <property type="match status" value="1"/>
</dbReference>
<keyword evidence="13" id="KW-1185">Reference proteome</keyword>
<dbReference type="PANTHER" id="PTHR11051">
    <property type="entry name" value="GLYCOSYL HYDROLASE-RELATED"/>
    <property type="match status" value="1"/>
</dbReference>
<dbReference type="GO" id="GO:0047402">
    <property type="term" value="F:protein-glucosylgalactosylhydroxylysine glucosidase activity"/>
    <property type="evidence" value="ECO:0007669"/>
    <property type="project" value="UniProtKB-EC"/>
</dbReference>
<evidence type="ECO:0000256" key="4">
    <source>
        <dbReference type="ARBA" id="ARBA00051415"/>
    </source>
</evidence>
<dbReference type="GO" id="GO:0005975">
    <property type="term" value="P:carbohydrate metabolic process"/>
    <property type="evidence" value="ECO:0007669"/>
    <property type="project" value="InterPro"/>
</dbReference>
<organism evidence="12 13">
    <name type="scientific">Desmophyllum pertusum</name>
    <dbReference type="NCBI Taxonomy" id="174260"/>
    <lineage>
        <taxon>Eukaryota</taxon>
        <taxon>Metazoa</taxon>
        <taxon>Cnidaria</taxon>
        <taxon>Anthozoa</taxon>
        <taxon>Hexacorallia</taxon>
        <taxon>Scleractinia</taxon>
        <taxon>Caryophylliina</taxon>
        <taxon>Caryophylliidae</taxon>
        <taxon>Desmophyllum</taxon>
    </lineage>
</organism>
<dbReference type="Pfam" id="PF03633">
    <property type="entry name" value="Glyco_hydro_65C"/>
    <property type="match status" value="1"/>
</dbReference>
<reference evidence="12" key="1">
    <citation type="submission" date="2023-01" db="EMBL/GenBank/DDBJ databases">
        <title>Genome assembly of the deep-sea coral Lophelia pertusa.</title>
        <authorList>
            <person name="Herrera S."/>
            <person name="Cordes E."/>
        </authorList>
    </citation>
    <scope>NUCLEOTIDE SEQUENCE</scope>
    <source>
        <strain evidence="12">USNM1676648</strain>
        <tissue evidence="12">Polyp</tissue>
    </source>
</reference>
<name>A0A9X0CJU9_9CNID</name>
<comment type="similarity">
    <text evidence="1">Belongs to the glycosyl hydrolase 65 family.</text>
</comment>
<feature type="transmembrane region" description="Helical" evidence="9">
    <location>
        <begin position="714"/>
        <end position="734"/>
    </location>
</feature>
<dbReference type="Pfam" id="PF03632">
    <property type="entry name" value="Glyco_hydro_65m"/>
    <property type="match status" value="1"/>
</dbReference>
<comment type="caution">
    <text evidence="12">The sequence shown here is derived from an EMBL/GenBank/DDBJ whole genome shotgun (WGS) entry which is preliminary data.</text>
</comment>
<evidence type="ECO:0000259" key="10">
    <source>
        <dbReference type="Pfam" id="PF03632"/>
    </source>
</evidence>
<evidence type="ECO:0000256" key="3">
    <source>
        <dbReference type="ARBA" id="ARBA00023295"/>
    </source>
</evidence>
<dbReference type="EMBL" id="MU827311">
    <property type="protein sequence ID" value="KAJ7360098.1"/>
    <property type="molecule type" value="Genomic_DNA"/>
</dbReference>
<accession>A0A9X0CJU9</accession>
<sequence>MPAGTSTRFVTDTLPTHHQKVTVRQSKNGTIMPSVANGYIGTVIYSDAVHVSGVFSGKAYPKKKPVYPVYFYQHAHRARIPSTASIDFSVTGIQGKTSYALDVLDGVFYKWLTADNLNVEQRIYAHRSRKNLLIVEISAKNNAGKEFLMGVSANRGDSSVDIEFKAAESNRSGALAAIGTVNETEEAGSMRANLAMVWSKVESGKPLTIRATSEEQTWYYITSIATNLDTKFNPLSEALYQWDEAMLVKEQLLAEHKAAWKALWDTGRIEIEGDLEMSQAVYGSMYYILSSTRHDWPYGLSPGGLPGGEEYMGHTFWDQDIWMYPPLVLLHPDLARSSLRYRKDRLPAARRIAKEYGYKGAMFPWESSYTGLETSPGERYGKNQIHINGDIAFAAKQFWRASKDFNWLREIGYPLVYQTAEYWASRVEYDVANDRYVINHVMPPDEYHYPVNNSLYTNVVAKINLLFAKEAADILGREVPKEWLTIAEKMYIPFDSENNYHPEYEGYTLKKEVKQADTILIGFPLMYEMDRQVRYNDLKLYEERTDPDGPAMTHSMFAIGWLGLGENEKAEKPFVKNYANIRGPFKVWTERRDIWGAINFITGAGGFLQAVIYGYGGFRLKSSGLTFNPSLPPNVTKLTISVHYLGSLMDVAVTEQAIKITLLSAGPISPSLEVSTGEEVLNLERGSPVTINRAKGVVRVRDSKPHSSSSSRRAYDHTHIFLLLLVSFCLYLLMTSCGQ</sequence>
<keyword evidence="9" id="KW-0472">Membrane</keyword>
<protein>
    <recommendedName>
        <fullName evidence="7">Protein-glucosylgalactosylhydroxylysine glucosidase</fullName>
        <ecNumber evidence="6">3.2.1.107</ecNumber>
    </recommendedName>
    <alternativeName>
        <fullName evidence="8">Acid trehalase-like protein 1</fullName>
    </alternativeName>
</protein>
<dbReference type="InterPro" id="IPR005194">
    <property type="entry name" value="Glyco_hydro_65_C"/>
</dbReference>
<feature type="domain" description="Glycoside hydrolase family 65 central catalytic" evidence="10">
    <location>
        <begin position="293"/>
        <end position="512"/>
    </location>
</feature>
<dbReference type="AlphaFoldDB" id="A0A9X0CJU9"/>
<dbReference type="Proteomes" id="UP001163046">
    <property type="component" value="Unassembled WGS sequence"/>
</dbReference>
<dbReference type="Gene3D" id="2.60.420.10">
    <property type="entry name" value="Maltose phosphorylase, domain 3"/>
    <property type="match status" value="1"/>
</dbReference>
<dbReference type="OrthoDB" id="200349at2759"/>
<feature type="transmembrane region" description="Helical" evidence="9">
    <location>
        <begin position="594"/>
        <end position="615"/>
    </location>
</feature>
<evidence type="ECO:0000313" key="12">
    <source>
        <dbReference type="EMBL" id="KAJ7360098.1"/>
    </source>
</evidence>
<dbReference type="EC" id="3.2.1.107" evidence="6"/>
<feature type="domain" description="Glycoside hydrolase family 65 C-terminal" evidence="11">
    <location>
        <begin position="619"/>
        <end position="668"/>
    </location>
</feature>
<keyword evidence="2" id="KW-0378">Hydrolase</keyword>
<gene>
    <name evidence="12" type="ORF">OS493_018082</name>
</gene>
<comment type="catalytic activity">
    <reaction evidence="4">
        <text>(5R)-5-O-[alpha-D-glucosyl-(1-&gt;2)-beta-D-galactosyl]-5-hydroxy-L-lysyl-[collagen] + H2O = (5R)-5-O-(beta-D-galactosyl)-5-hydroxy-L-lysyl-[collagen] + D-glucose</text>
        <dbReference type="Rhea" id="RHEA:11068"/>
        <dbReference type="Rhea" id="RHEA-COMP:12753"/>
        <dbReference type="Rhea" id="RHEA-COMP:12754"/>
        <dbReference type="ChEBI" id="CHEBI:4167"/>
        <dbReference type="ChEBI" id="CHEBI:15377"/>
        <dbReference type="ChEBI" id="CHEBI:133443"/>
        <dbReference type="ChEBI" id="CHEBI:133452"/>
        <dbReference type="EC" id="3.2.1.107"/>
    </reaction>
</comment>
<proteinExistence type="inferred from homology"/>
<evidence type="ECO:0000256" key="8">
    <source>
        <dbReference type="ARBA" id="ARBA00079982"/>
    </source>
</evidence>
<evidence type="ECO:0000256" key="9">
    <source>
        <dbReference type="SAM" id="Phobius"/>
    </source>
</evidence>
<dbReference type="InterPro" id="IPR008928">
    <property type="entry name" value="6-hairpin_glycosidase_sf"/>
</dbReference>
<dbReference type="InterPro" id="IPR012341">
    <property type="entry name" value="6hp_glycosidase-like_sf"/>
</dbReference>
<evidence type="ECO:0000256" key="1">
    <source>
        <dbReference type="ARBA" id="ARBA00006768"/>
    </source>
</evidence>
<evidence type="ECO:0000313" key="13">
    <source>
        <dbReference type="Proteomes" id="UP001163046"/>
    </source>
</evidence>
<evidence type="ECO:0000256" key="2">
    <source>
        <dbReference type="ARBA" id="ARBA00022801"/>
    </source>
</evidence>
<evidence type="ECO:0000259" key="11">
    <source>
        <dbReference type="Pfam" id="PF03633"/>
    </source>
</evidence>
<evidence type="ECO:0000256" key="7">
    <source>
        <dbReference type="ARBA" id="ARBA00071505"/>
    </source>
</evidence>
<dbReference type="InterPro" id="IPR005195">
    <property type="entry name" value="Glyco_hydro_65_M"/>
</dbReference>
<dbReference type="PANTHER" id="PTHR11051:SF8">
    <property type="entry name" value="PROTEIN-GLUCOSYLGALACTOSYLHYDROXYLYSINE GLUCOSIDASE"/>
    <property type="match status" value="1"/>
</dbReference>